<dbReference type="InterPro" id="IPR036683">
    <property type="entry name" value="CO_DH_flav_C_dom_sf"/>
</dbReference>
<sequence length="295" mass="30873">MFAKQFDYKKASSVSDAVQLLSNNDGAKILAGGHSLIPMMKLRLAQPPMLIDIGGLEEMRGISVENGNLRIGALTTHAEIADSHDVKDAAGILWEAAYGIGDPQVRNRGTIGGNVAHADPATDLPTVLTVMDAKFVIQGQKGMLGGGSRVVSADEFFLGPYETALGENEILTSIEMPVLAANQHAEYAKMAHPATSFAVVGAGVVVTVDDSTCTAARVAVGGFVPKPTRGPSVEQALVGKELTAENIAAATDLIENDLGSDAFGDIFASAEYRQAMAAIELKHAIFHATGLAHHE</sequence>
<dbReference type="SUPFAM" id="SSF56176">
    <property type="entry name" value="FAD-binding/transporter-associated domain-like"/>
    <property type="match status" value="1"/>
</dbReference>
<dbReference type="InterPro" id="IPR016166">
    <property type="entry name" value="FAD-bd_PCMH"/>
</dbReference>
<dbReference type="Pfam" id="PF03450">
    <property type="entry name" value="CO_deh_flav_C"/>
    <property type="match status" value="1"/>
</dbReference>
<dbReference type="PANTHER" id="PTHR42659">
    <property type="entry name" value="XANTHINE DEHYDROGENASE SUBUNIT C-RELATED"/>
    <property type="match status" value="1"/>
</dbReference>
<dbReference type="FunFam" id="3.30.465.10:FF:000017">
    <property type="entry name" value="Xanthine dehydrogenase, FAD binding subunit"/>
    <property type="match status" value="1"/>
</dbReference>
<dbReference type="Gene3D" id="3.30.390.50">
    <property type="entry name" value="CO dehydrogenase flavoprotein, C-terminal domain"/>
    <property type="match status" value="1"/>
</dbReference>
<dbReference type="Pfam" id="PF00941">
    <property type="entry name" value="FAD_binding_5"/>
    <property type="match status" value="1"/>
</dbReference>
<keyword evidence="1" id="KW-0285">Flavoprotein</keyword>
<dbReference type="PROSITE" id="PS51387">
    <property type="entry name" value="FAD_PCMH"/>
    <property type="match status" value="1"/>
</dbReference>
<dbReference type="InterPro" id="IPR051312">
    <property type="entry name" value="Diverse_Substr_Oxidored"/>
</dbReference>
<dbReference type="GO" id="GO:0016491">
    <property type="term" value="F:oxidoreductase activity"/>
    <property type="evidence" value="ECO:0007669"/>
    <property type="project" value="UniProtKB-KW"/>
</dbReference>
<dbReference type="SUPFAM" id="SSF55447">
    <property type="entry name" value="CO dehydrogenase flavoprotein C-terminal domain-like"/>
    <property type="match status" value="1"/>
</dbReference>
<keyword evidence="3 5" id="KW-0560">Oxidoreductase</keyword>
<feature type="domain" description="FAD-binding PCMH-type" evidence="4">
    <location>
        <begin position="1"/>
        <end position="181"/>
    </location>
</feature>
<evidence type="ECO:0000256" key="3">
    <source>
        <dbReference type="ARBA" id="ARBA00023002"/>
    </source>
</evidence>
<dbReference type="AlphaFoldDB" id="A0A160VBM6"/>
<gene>
    <name evidence="5" type="ORF">MGWOODY_Clf1004</name>
</gene>
<evidence type="ECO:0000256" key="2">
    <source>
        <dbReference type="ARBA" id="ARBA00022827"/>
    </source>
</evidence>
<dbReference type="Gene3D" id="3.30.43.10">
    <property type="entry name" value="Uridine Diphospho-n-acetylenolpyruvylglucosamine Reductase, domain 2"/>
    <property type="match status" value="1"/>
</dbReference>
<protein>
    <submittedName>
        <fullName evidence="5">Carbon monoxide dehydrogenase medium chain</fullName>
        <ecNumber evidence="5">1.2.99.2</ecNumber>
    </submittedName>
</protein>
<dbReference type="InterPro" id="IPR016169">
    <property type="entry name" value="FAD-bd_PCMH_sub2"/>
</dbReference>
<dbReference type="InterPro" id="IPR002346">
    <property type="entry name" value="Mopterin_DH_FAD-bd"/>
</dbReference>
<dbReference type="Gene3D" id="3.30.465.10">
    <property type="match status" value="1"/>
</dbReference>
<dbReference type="GO" id="GO:0071949">
    <property type="term" value="F:FAD binding"/>
    <property type="evidence" value="ECO:0007669"/>
    <property type="project" value="InterPro"/>
</dbReference>
<dbReference type="PANTHER" id="PTHR42659:SF2">
    <property type="entry name" value="XANTHINE DEHYDROGENASE SUBUNIT C-RELATED"/>
    <property type="match status" value="1"/>
</dbReference>
<keyword evidence="2" id="KW-0274">FAD</keyword>
<name>A0A160VBM6_9ZZZZ</name>
<dbReference type="EC" id="1.2.99.2" evidence="5"/>
<dbReference type="EMBL" id="FAXA01000449">
    <property type="protein sequence ID" value="CUV03652.1"/>
    <property type="molecule type" value="Genomic_DNA"/>
</dbReference>
<dbReference type="InterPro" id="IPR016167">
    <property type="entry name" value="FAD-bd_PCMH_sub1"/>
</dbReference>
<evidence type="ECO:0000313" key="5">
    <source>
        <dbReference type="EMBL" id="CUV03652.1"/>
    </source>
</evidence>
<dbReference type="InterPro" id="IPR036318">
    <property type="entry name" value="FAD-bd_PCMH-like_sf"/>
</dbReference>
<dbReference type="SMART" id="SM01092">
    <property type="entry name" value="CO_deh_flav_C"/>
    <property type="match status" value="1"/>
</dbReference>
<proteinExistence type="predicted"/>
<accession>A0A160VBM6</accession>
<evidence type="ECO:0000259" key="4">
    <source>
        <dbReference type="PROSITE" id="PS51387"/>
    </source>
</evidence>
<reference evidence="5" key="1">
    <citation type="submission" date="2015-10" db="EMBL/GenBank/DDBJ databases">
        <authorList>
            <person name="Gilbert D.G."/>
        </authorList>
    </citation>
    <scope>NUCLEOTIDE SEQUENCE</scope>
</reference>
<dbReference type="InterPro" id="IPR005107">
    <property type="entry name" value="CO_DH_flav_C"/>
</dbReference>
<evidence type="ECO:0000256" key="1">
    <source>
        <dbReference type="ARBA" id="ARBA00022630"/>
    </source>
</evidence>
<organism evidence="5">
    <name type="scientific">hydrothermal vent metagenome</name>
    <dbReference type="NCBI Taxonomy" id="652676"/>
    <lineage>
        <taxon>unclassified sequences</taxon>
        <taxon>metagenomes</taxon>
        <taxon>ecological metagenomes</taxon>
    </lineage>
</organism>